<keyword evidence="7" id="KW-1185">Reference proteome</keyword>
<proteinExistence type="predicted"/>
<dbReference type="PROSITE" id="PS01180">
    <property type="entry name" value="CUB"/>
    <property type="match status" value="1"/>
</dbReference>
<comment type="caution">
    <text evidence="2">Lacks conserved residue(s) required for the propagation of feature annotation.</text>
</comment>
<gene>
    <name evidence="6" type="ORF">DPMN_103275</name>
</gene>
<dbReference type="Pfam" id="PF00431">
    <property type="entry name" value="CUB"/>
    <property type="match status" value="1"/>
</dbReference>
<dbReference type="PANTHER" id="PTHR46908">
    <property type="entry name" value="CUBILIN-LIKE PROTEIN"/>
    <property type="match status" value="1"/>
</dbReference>
<organism evidence="6 7">
    <name type="scientific">Dreissena polymorpha</name>
    <name type="common">Zebra mussel</name>
    <name type="synonym">Mytilus polymorpha</name>
    <dbReference type="NCBI Taxonomy" id="45954"/>
    <lineage>
        <taxon>Eukaryota</taxon>
        <taxon>Metazoa</taxon>
        <taxon>Spiralia</taxon>
        <taxon>Lophotrochozoa</taxon>
        <taxon>Mollusca</taxon>
        <taxon>Bivalvia</taxon>
        <taxon>Autobranchia</taxon>
        <taxon>Heteroconchia</taxon>
        <taxon>Euheterodonta</taxon>
        <taxon>Imparidentia</taxon>
        <taxon>Neoheterodontei</taxon>
        <taxon>Myida</taxon>
        <taxon>Dreissenoidea</taxon>
        <taxon>Dreissenidae</taxon>
        <taxon>Dreissena</taxon>
    </lineage>
</organism>
<dbReference type="SUPFAM" id="SSF49854">
    <property type="entry name" value="Spermadhesin, CUB domain"/>
    <property type="match status" value="1"/>
</dbReference>
<dbReference type="InterPro" id="IPR052129">
    <property type="entry name" value="Spermadhesin-Link_domain"/>
</dbReference>
<evidence type="ECO:0000256" key="4">
    <source>
        <dbReference type="SAM" id="Phobius"/>
    </source>
</evidence>
<dbReference type="Gene3D" id="2.60.120.290">
    <property type="entry name" value="Spermadhesin, CUB domain"/>
    <property type="match status" value="1"/>
</dbReference>
<name>A0A9D4H9Q8_DREPO</name>
<feature type="domain" description="CUB" evidence="5">
    <location>
        <begin position="7"/>
        <end position="119"/>
    </location>
</feature>
<accession>A0A9D4H9Q8</accession>
<dbReference type="InterPro" id="IPR000859">
    <property type="entry name" value="CUB_dom"/>
</dbReference>
<evidence type="ECO:0000256" key="3">
    <source>
        <dbReference type="SAM" id="MobiDB-lite"/>
    </source>
</evidence>
<keyword evidence="4" id="KW-0472">Membrane</keyword>
<dbReference type="CDD" id="cd00041">
    <property type="entry name" value="CUB"/>
    <property type="match status" value="1"/>
</dbReference>
<dbReference type="PANTHER" id="PTHR46908:SF8">
    <property type="entry name" value="C-TYPE LECTIN DOMAIN-CONTAINING PROTEIN"/>
    <property type="match status" value="1"/>
</dbReference>
<dbReference type="AlphaFoldDB" id="A0A9D4H9Q8"/>
<dbReference type="InterPro" id="IPR035914">
    <property type="entry name" value="Sperma_CUB_dom_sf"/>
</dbReference>
<evidence type="ECO:0000313" key="6">
    <source>
        <dbReference type="EMBL" id="KAH3830038.1"/>
    </source>
</evidence>
<sequence>MACNEKCGGVLTDPIGVITSPNFPYDYNNNERCTWVINAPEGSRINVNITDFAMEYHVQCRHDYLEIFNGPNFDSSSIGKFCGTAPPDGFKSQTHSVSIFFFTDAVSSARGFNLTYTFSIQAKEDTKKSRTIIKIAASSGGGLLMIVTITIIACACKGRKKRKRDPNAVQLNELQSSNSPQEWHENNRVNVEGLPDDDNYDVIGPCEELVNDERKCDGQGQTNYSDFELYENDFRG</sequence>
<dbReference type="SMART" id="SM00042">
    <property type="entry name" value="CUB"/>
    <property type="match status" value="1"/>
</dbReference>
<evidence type="ECO:0000256" key="1">
    <source>
        <dbReference type="ARBA" id="ARBA00023157"/>
    </source>
</evidence>
<evidence type="ECO:0000256" key="2">
    <source>
        <dbReference type="PROSITE-ProRule" id="PRU00059"/>
    </source>
</evidence>
<feature type="transmembrane region" description="Helical" evidence="4">
    <location>
        <begin position="135"/>
        <end position="156"/>
    </location>
</feature>
<keyword evidence="4" id="KW-1133">Transmembrane helix</keyword>
<dbReference type="FunFam" id="2.60.120.290:FF:000013">
    <property type="entry name" value="Membrane frizzled-related protein"/>
    <property type="match status" value="1"/>
</dbReference>
<dbReference type="EMBL" id="JAIWYP010000004">
    <property type="protein sequence ID" value="KAH3830038.1"/>
    <property type="molecule type" value="Genomic_DNA"/>
</dbReference>
<evidence type="ECO:0000313" key="7">
    <source>
        <dbReference type="Proteomes" id="UP000828390"/>
    </source>
</evidence>
<protein>
    <recommendedName>
        <fullName evidence="5">CUB domain-containing protein</fullName>
    </recommendedName>
</protein>
<dbReference type="Proteomes" id="UP000828390">
    <property type="component" value="Unassembled WGS sequence"/>
</dbReference>
<reference evidence="6" key="2">
    <citation type="submission" date="2020-11" db="EMBL/GenBank/DDBJ databases">
        <authorList>
            <person name="McCartney M.A."/>
            <person name="Auch B."/>
            <person name="Kono T."/>
            <person name="Mallez S."/>
            <person name="Becker A."/>
            <person name="Gohl D.M."/>
            <person name="Silverstein K.A.T."/>
            <person name="Koren S."/>
            <person name="Bechman K.B."/>
            <person name="Herman A."/>
            <person name="Abrahante J.E."/>
            <person name="Garbe J."/>
        </authorList>
    </citation>
    <scope>NUCLEOTIDE SEQUENCE</scope>
    <source>
        <strain evidence="6">Duluth1</strain>
        <tissue evidence="6">Whole animal</tissue>
    </source>
</reference>
<reference evidence="6" key="1">
    <citation type="journal article" date="2019" name="bioRxiv">
        <title>The Genome of the Zebra Mussel, Dreissena polymorpha: A Resource for Invasive Species Research.</title>
        <authorList>
            <person name="McCartney M.A."/>
            <person name="Auch B."/>
            <person name="Kono T."/>
            <person name="Mallez S."/>
            <person name="Zhang Y."/>
            <person name="Obille A."/>
            <person name="Becker A."/>
            <person name="Abrahante J.E."/>
            <person name="Garbe J."/>
            <person name="Badalamenti J.P."/>
            <person name="Herman A."/>
            <person name="Mangelson H."/>
            <person name="Liachko I."/>
            <person name="Sullivan S."/>
            <person name="Sone E.D."/>
            <person name="Koren S."/>
            <person name="Silverstein K.A.T."/>
            <person name="Beckman K.B."/>
            <person name="Gohl D.M."/>
        </authorList>
    </citation>
    <scope>NUCLEOTIDE SEQUENCE</scope>
    <source>
        <strain evidence="6">Duluth1</strain>
        <tissue evidence="6">Whole animal</tissue>
    </source>
</reference>
<keyword evidence="1" id="KW-1015">Disulfide bond</keyword>
<comment type="caution">
    <text evidence="6">The sequence shown here is derived from an EMBL/GenBank/DDBJ whole genome shotgun (WGS) entry which is preliminary data.</text>
</comment>
<keyword evidence="4" id="KW-0812">Transmembrane</keyword>
<feature type="region of interest" description="Disordered" evidence="3">
    <location>
        <begin position="174"/>
        <end position="198"/>
    </location>
</feature>
<evidence type="ECO:0000259" key="5">
    <source>
        <dbReference type="PROSITE" id="PS01180"/>
    </source>
</evidence>